<comment type="caution">
    <text evidence="3">The sequence shown here is derived from an EMBL/GenBank/DDBJ whole genome shotgun (WGS) entry which is preliminary data.</text>
</comment>
<dbReference type="EMBL" id="CAJEWN010001497">
    <property type="protein sequence ID" value="CAD2197931.1"/>
    <property type="molecule type" value="Genomic_DNA"/>
</dbReference>
<evidence type="ECO:0000313" key="4">
    <source>
        <dbReference type="Proteomes" id="UP000580250"/>
    </source>
</evidence>
<keyword evidence="2" id="KW-1133">Transmembrane helix</keyword>
<gene>
    <name evidence="3" type="ORF">MENT_LOCUS51210</name>
</gene>
<protein>
    <submittedName>
        <fullName evidence="3">Uncharacterized protein</fullName>
    </submittedName>
</protein>
<evidence type="ECO:0000313" key="3">
    <source>
        <dbReference type="EMBL" id="CAD2197931.1"/>
    </source>
</evidence>
<keyword evidence="2" id="KW-0812">Transmembrane</keyword>
<dbReference type="AlphaFoldDB" id="A0A6V7XFC6"/>
<proteinExistence type="predicted"/>
<evidence type="ECO:0000256" key="2">
    <source>
        <dbReference type="SAM" id="Phobius"/>
    </source>
</evidence>
<feature type="transmembrane region" description="Helical" evidence="2">
    <location>
        <begin position="63"/>
        <end position="86"/>
    </location>
</feature>
<evidence type="ECO:0000256" key="1">
    <source>
        <dbReference type="SAM" id="MobiDB-lite"/>
    </source>
</evidence>
<sequence>MINKRQAFSSGNSTIQSNNSSSNRMSGNFHSSQKSKRKLVRLQRQHCIIDDAPSEENSVGNDFWIGVAPLLDMAGTARILGVFIYLNLFRMSERERNFYLIY</sequence>
<organism evidence="3 4">
    <name type="scientific">Meloidogyne enterolobii</name>
    <name type="common">Root-knot nematode worm</name>
    <name type="synonym">Meloidogyne mayaguensis</name>
    <dbReference type="NCBI Taxonomy" id="390850"/>
    <lineage>
        <taxon>Eukaryota</taxon>
        <taxon>Metazoa</taxon>
        <taxon>Ecdysozoa</taxon>
        <taxon>Nematoda</taxon>
        <taxon>Chromadorea</taxon>
        <taxon>Rhabditida</taxon>
        <taxon>Tylenchina</taxon>
        <taxon>Tylenchomorpha</taxon>
        <taxon>Tylenchoidea</taxon>
        <taxon>Meloidogynidae</taxon>
        <taxon>Meloidogyninae</taxon>
        <taxon>Meloidogyne</taxon>
    </lineage>
</organism>
<feature type="region of interest" description="Disordered" evidence="1">
    <location>
        <begin position="1"/>
        <end position="37"/>
    </location>
</feature>
<accession>A0A6V7XFC6</accession>
<dbReference type="Proteomes" id="UP000580250">
    <property type="component" value="Unassembled WGS sequence"/>
</dbReference>
<name>A0A6V7XFC6_MELEN</name>
<feature type="compositionally biased region" description="Low complexity" evidence="1">
    <location>
        <begin position="9"/>
        <end position="23"/>
    </location>
</feature>
<reference evidence="3 4" key="1">
    <citation type="submission" date="2020-08" db="EMBL/GenBank/DDBJ databases">
        <authorList>
            <person name="Koutsovoulos G."/>
            <person name="Danchin GJ E."/>
        </authorList>
    </citation>
    <scope>NUCLEOTIDE SEQUENCE [LARGE SCALE GENOMIC DNA]</scope>
</reference>
<keyword evidence="2" id="KW-0472">Membrane</keyword>